<keyword evidence="3" id="KW-1133">Transmembrane helix</keyword>
<comment type="caution">
    <text evidence="4">The sequence shown here is derived from an EMBL/GenBank/DDBJ whole genome shotgun (WGS) entry which is preliminary data.</text>
</comment>
<feature type="region of interest" description="Disordered" evidence="2">
    <location>
        <begin position="338"/>
        <end position="370"/>
    </location>
</feature>
<evidence type="ECO:0000313" key="5">
    <source>
        <dbReference type="Proteomes" id="UP001620397"/>
    </source>
</evidence>
<keyword evidence="3" id="KW-0812">Transmembrane</keyword>
<evidence type="ECO:0000313" key="4">
    <source>
        <dbReference type="EMBL" id="MFK2931456.1"/>
    </source>
</evidence>
<dbReference type="EMBL" id="JADIKL010000005">
    <property type="protein sequence ID" value="MFK2931456.1"/>
    <property type="molecule type" value="Genomic_DNA"/>
</dbReference>
<proteinExistence type="predicted"/>
<feature type="transmembrane region" description="Helical" evidence="3">
    <location>
        <begin position="309"/>
        <end position="328"/>
    </location>
</feature>
<sequence length="370" mass="41841">MKVTAYKTEFGPERIYASEHQKERNDLTGGDPLGGFIAWSLDAPGQRKKMKHVCRGGTPHFVYVSKADADTQGGESLDHLLFKEAVSEIGHTRLILNGGDAFPIVITAASLEERVRHPSGNNYRVDVYLKFESEHFYGEKWSGEIYFEVCHKHPVPTSKILDLKDLELPVIECKLNKRFFYRYDESSTTRAREKLHKDMIKKTLESEAGFIPAKILSDPSSPAYLKRELDRHIAELGRARQLLEKQHAGLQGQHNQLQVLQSDFNRLELEKEKHIREIQSLEQKNSGLGTELVAKERSLSILKKKVKRWTIIAIVTIILLAATIAILLKHRADDAPTIPLPTATEPQQIPVAPSTPSIAQKHAPSQKHHH</sequence>
<dbReference type="RefSeq" id="WP_404539860.1">
    <property type="nucleotide sequence ID" value="NZ_JADIKL010000005.1"/>
</dbReference>
<evidence type="ECO:0000256" key="3">
    <source>
        <dbReference type="SAM" id="Phobius"/>
    </source>
</evidence>
<keyword evidence="1" id="KW-0175">Coiled coil</keyword>
<protein>
    <submittedName>
        <fullName evidence="4">Uncharacterized protein</fullName>
    </submittedName>
</protein>
<reference evidence="4 5" key="1">
    <citation type="submission" date="2020-10" db="EMBL/GenBank/DDBJ databases">
        <title>Phylogeny of dyella-like bacteria.</title>
        <authorList>
            <person name="Fu J."/>
        </authorList>
    </citation>
    <scope>NUCLEOTIDE SEQUENCE [LARGE SCALE GENOMIC DNA]</scope>
    <source>
        <strain evidence="4 5">DKC-1</strain>
    </source>
</reference>
<feature type="coiled-coil region" evidence="1">
    <location>
        <begin position="226"/>
        <end position="291"/>
    </location>
</feature>
<keyword evidence="3" id="KW-0472">Membrane</keyword>
<organism evidence="4 5">
    <name type="scientific">Dyella agri</name>
    <dbReference type="NCBI Taxonomy" id="1926869"/>
    <lineage>
        <taxon>Bacteria</taxon>
        <taxon>Pseudomonadati</taxon>
        <taxon>Pseudomonadota</taxon>
        <taxon>Gammaproteobacteria</taxon>
        <taxon>Lysobacterales</taxon>
        <taxon>Rhodanobacteraceae</taxon>
        <taxon>Dyella</taxon>
    </lineage>
</organism>
<evidence type="ECO:0000256" key="1">
    <source>
        <dbReference type="SAM" id="Coils"/>
    </source>
</evidence>
<gene>
    <name evidence="4" type="ORF">ISP14_11725</name>
</gene>
<evidence type="ECO:0000256" key="2">
    <source>
        <dbReference type="SAM" id="MobiDB-lite"/>
    </source>
</evidence>
<accession>A0ABW8KJ52</accession>
<name>A0ABW8KJ52_9GAMM</name>
<dbReference type="Proteomes" id="UP001620397">
    <property type="component" value="Unassembled WGS sequence"/>
</dbReference>
<keyword evidence="5" id="KW-1185">Reference proteome</keyword>